<reference evidence="1" key="1">
    <citation type="journal article" date="2014" name="PLoS ONE">
        <title>Transcriptome-Based Identification of ABC Transporters in the Western Tarnished Plant Bug Lygus hesperus.</title>
        <authorList>
            <person name="Hull J.J."/>
            <person name="Chaney K."/>
            <person name="Geib S.M."/>
            <person name="Fabrick J.A."/>
            <person name="Brent C.S."/>
            <person name="Walsh D."/>
            <person name="Lavine L.C."/>
        </authorList>
    </citation>
    <scope>NUCLEOTIDE SEQUENCE</scope>
</reference>
<dbReference type="EMBL" id="GDHC01016310">
    <property type="protein sequence ID" value="JAQ02319.1"/>
    <property type="molecule type" value="Transcribed_RNA"/>
</dbReference>
<gene>
    <name evidence="1" type="primary">tipC</name>
    <name evidence="1" type="ORF">CM83_23291</name>
    <name evidence="2" type="ORF">g.31184</name>
</gene>
<organism evidence="1">
    <name type="scientific">Lygus hesperus</name>
    <name type="common">Western plant bug</name>
    <dbReference type="NCBI Taxonomy" id="30085"/>
    <lineage>
        <taxon>Eukaryota</taxon>
        <taxon>Metazoa</taxon>
        <taxon>Ecdysozoa</taxon>
        <taxon>Arthropoda</taxon>
        <taxon>Hexapoda</taxon>
        <taxon>Insecta</taxon>
        <taxon>Pterygota</taxon>
        <taxon>Neoptera</taxon>
        <taxon>Paraneoptera</taxon>
        <taxon>Hemiptera</taxon>
        <taxon>Heteroptera</taxon>
        <taxon>Panheteroptera</taxon>
        <taxon>Cimicomorpha</taxon>
        <taxon>Miridae</taxon>
        <taxon>Mirini</taxon>
        <taxon>Lygus</taxon>
    </lineage>
</organism>
<dbReference type="EMBL" id="GBHO01039243">
    <property type="protein sequence ID" value="JAG04361.1"/>
    <property type="molecule type" value="Transcribed_RNA"/>
</dbReference>
<proteinExistence type="predicted"/>
<dbReference type="AlphaFoldDB" id="A0A0A9WAB9"/>
<name>A0A0A9WAB9_LYGHE</name>
<reference evidence="1" key="2">
    <citation type="submission" date="2014-07" db="EMBL/GenBank/DDBJ databases">
        <authorList>
            <person name="Hull J."/>
        </authorList>
    </citation>
    <scope>NUCLEOTIDE SEQUENCE</scope>
</reference>
<evidence type="ECO:0000313" key="2">
    <source>
        <dbReference type="EMBL" id="JAQ02319.1"/>
    </source>
</evidence>
<accession>A0A0A9WAB9</accession>
<evidence type="ECO:0000313" key="1">
    <source>
        <dbReference type="EMBL" id="JAG04361.1"/>
    </source>
</evidence>
<sequence>MFDWDKPDKAYAYNRIPWENHERMVKVTSNFDLDTIRYEGQFYGVYTCGLTRSEMVRAIIDNRDERNPFYVYATGGAEYTTPTHRFRFIPNEHLEVLDIYDLNIERRDYRVTKVNPTLDEHHKYQIDYYCSTIDSEFQDVTETFDIPENETEIDVPEEDYVFDTVEDPYDCIDPDSEEEDSSLDYDFY</sequence>
<reference evidence="2" key="3">
    <citation type="journal article" date="2016" name="Gigascience">
        <title>De novo construction of an expanded transcriptome assembly for the western tarnished plant bug, Lygus hesperus.</title>
        <authorList>
            <person name="Tassone E.E."/>
            <person name="Geib S.M."/>
            <person name="Hall B."/>
            <person name="Fabrick J.A."/>
            <person name="Brent C.S."/>
            <person name="Hull J.J."/>
        </authorList>
    </citation>
    <scope>NUCLEOTIDE SEQUENCE</scope>
</reference>
<protein>
    <submittedName>
        <fullName evidence="1">Putative vacuolar protein sorting-associated protein 13C</fullName>
    </submittedName>
</protein>